<evidence type="ECO:0000259" key="1">
    <source>
        <dbReference type="Pfam" id="PF13186"/>
    </source>
</evidence>
<name>A0A1D7XNV4_9CLOT</name>
<dbReference type="InterPro" id="IPR023885">
    <property type="entry name" value="4Fe4S-binding_SPASM_dom"/>
</dbReference>
<organism evidence="2 3">
    <name type="scientific">Clostridium taeniosporum</name>
    <dbReference type="NCBI Taxonomy" id="394958"/>
    <lineage>
        <taxon>Bacteria</taxon>
        <taxon>Bacillati</taxon>
        <taxon>Bacillota</taxon>
        <taxon>Clostridia</taxon>
        <taxon>Eubacteriales</taxon>
        <taxon>Clostridiaceae</taxon>
        <taxon>Clostridium</taxon>
    </lineage>
</organism>
<dbReference type="InterPro" id="IPR058240">
    <property type="entry name" value="rSAM_sf"/>
</dbReference>
<geneLocation type="plasmid" evidence="3">
    <name>pct2</name>
</geneLocation>
<dbReference type="Pfam" id="PF13186">
    <property type="entry name" value="SPASM"/>
    <property type="match status" value="1"/>
</dbReference>
<dbReference type="EMBL" id="CP017255">
    <property type="protein sequence ID" value="AOR24996.1"/>
    <property type="molecule type" value="Genomic_DNA"/>
</dbReference>
<keyword evidence="2" id="KW-0614">Plasmid</keyword>
<evidence type="ECO:0000313" key="2">
    <source>
        <dbReference type="EMBL" id="AOR24996.1"/>
    </source>
</evidence>
<dbReference type="SUPFAM" id="SSF102114">
    <property type="entry name" value="Radical SAM enzymes"/>
    <property type="match status" value="1"/>
</dbReference>
<protein>
    <recommendedName>
        <fullName evidence="1">4Fe4S-binding SPASM domain-containing protein</fullName>
    </recommendedName>
</protein>
<dbReference type="AlphaFoldDB" id="A0A1D7XNV4"/>
<dbReference type="PANTHER" id="PTHR11228">
    <property type="entry name" value="RADICAL SAM DOMAIN PROTEIN"/>
    <property type="match status" value="1"/>
</dbReference>
<dbReference type="RefSeq" id="WP_069681115.1">
    <property type="nucleotide sequence ID" value="NZ_CP017255.2"/>
</dbReference>
<evidence type="ECO:0000313" key="3">
    <source>
        <dbReference type="Proteomes" id="UP000094652"/>
    </source>
</evidence>
<dbReference type="Proteomes" id="UP000094652">
    <property type="component" value="Plasmid pCt2"/>
</dbReference>
<keyword evidence="3" id="KW-1185">Reference proteome</keyword>
<dbReference type="PANTHER" id="PTHR11228:SF7">
    <property type="entry name" value="PQQA PEPTIDE CYCLASE"/>
    <property type="match status" value="1"/>
</dbReference>
<dbReference type="OrthoDB" id="9808591at2"/>
<proteinExistence type="predicted"/>
<dbReference type="InterPro" id="IPR013785">
    <property type="entry name" value="Aldolase_TIM"/>
</dbReference>
<reference evidence="3" key="1">
    <citation type="submission" date="2016-09" db="EMBL/GenBank/DDBJ databases">
        <title>Genomics of Clostridium taeniosporum, an organism which forms endospores with ribbon-like appendages.</title>
        <authorList>
            <person name="Walker J.R."/>
        </authorList>
    </citation>
    <scope>NUCLEOTIDE SEQUENCE [LARGE SCALE GENOMIC DNA]</scope>
    <source>
        <strain evidence="3">1/k</strain>
        <plasmid evidence="3">Plasmid pct2</plasmid>
    </source>
</reference>
<dbReference type="InterPro" id="IPR050377">
    <property type="entry name" value="Radical_SAM_PqqE_MftC-like"/>
</dbReference>
<feature type="domain" description="4Fe4S-binding SPASM" evidence="1">
    <location>
        <begin position="95"/>
        <end position="155"/>
    </location>
</feature>
<accession>A0A1D7XNV4</accession>
<dbReference type="NCBIfam" id="TIGR04085">
    <property type="entry name" value="rSAM_more_4Fe4S"/>
    <property type="match status" value="1"/>
</dbReference>
<gene>
    <name evidence="2" type="ORF">BGI42_14715</name>
</gene>
<dbReference type="Gene3D" id="3.20.20.70">
    <property type="entry name" value="Aldolase class I"/>
    <property type="match status" value="1"/>
</dbReference>
<dbReference type="KEGG" id="ctae:BGI42_14715"/>
<sequence>MTVTAVNYTEVVPLVDYIKSKYNIEFVALNRFIPNSYLPENINKMLIPTIDQLESTLSDLDILNSKYPDMNLKYAIHFPHCIIKNEKLRKYIGRCGFGEHYCSIDMNGNMQMCSYGGPILGNVFSENLIDIWNNNSTLNSYRSEDWMPKKCKDCTYRNNCVSGCKVSSGIDPFAPDILLNA</sequence>